<sequence length="266" mass="28798">MSEPTDTGSDGEPQHREVLIVGGGVAGLTAAVYTARAGLDTLVYDGGESILRRNAHLENFPGFPAGVNPRLFADMLHAQATRNGVDLVDGQVTRLEHAESGEDGGFLATAEDGESIRTDRVVAASWSDTDYLDPVAPDIRSAGSKAFVEDDEHGRTSVDGLYAAGRLAERYHQAVVAAGDGAETAITLIHDSETPFYHDWVAPEGYFTDRDREVPPGCEEIDETERAARRAESRAAMREYFAEEHGERQRTHPSLVDDETGRLGSE</sequence>
<feature type="region of interest" description="Disordered" evidence="3">
    <location>
        <begin position="220"/>
        <end position="266"/>
    </location>
</feature>
<dbReference type="PANTHER" id="PTHR48105">
    <property type="entry name" value="THIOREDOXIN REDUCTASE 1-RELATED-RELATED"/>
    <property type="match status" value="1"/>
</dbReference>
<dbReference type="RefSeq" id="WP_209490868.1">
    <property type="nucleotide sequence ID" value="NZ_JAGGLC010000002.1"/>
</dbReference>
<dbReference type="Gene3D" id="3.50.50.60">
    <property type="entry name" value="FAD/NAD(P)-binding domain"/>
    <property type="match status" value="1"/>
</dbReference>
<accession>A0A8T4GU44</accession>
<reference evidence="6" key="1">
    <citation type="submission" date="2021-03" db="EMBL/GenBank/DDBJ databases">
        <title>Genomic Encyclopedia of Type Strains, Phase IV (KMG-IV): sequencing the most valuable type-strain genomes for metagenomic binning, comparative biology and taxonomic classification.</title>
        <authorList>
            <person name="Goeker M."/>
        </authorList>
    </citation>
    <scope>NUCLEOTIDE SEQUENCE</scope>
    <source>
        <strain evidence="6">DSM 26232</strain>
    </source>
</reference>
<evidence type="ECO:0000256" key="3">
    <source>
        <dbReference type="SAM" id="MobiDB-lite"/>
    </source>
</evidence>
<evidence type="ECO:0000313" key="6">
    <source>
        <dbReference type="EMBL" id="MBP1986567.1"/>
    </source>
</evidence>
<dbReference type="GO" id="GO:0016491">
    <property type="term" value="F:oxidoreductase activity"/>
    <property type="evidence" value="ECO:0007669"/>
    <property type="project" value="UniProtKB-KW"/>
</dbReference>
<dbReference type="Pfam" id="PF00890">
    <property type="entry name" value="FAD_binding_2"/>
    <property type="match status" value="1"/>
</dbReference>
<dbReference type="AlphaFoldDB" id="A0A8T4GU44"/>
<keyword evidence="1" id="KW-0285">Flavoprotein</keyword>
<dbReference type="Proteomes" id="UP000823736">
    <property type="component" value="Unassembled WGS sequence"/>
</dbReference>
<protein>
    <submittedName>
        <fullName evidence="6">Thioredoxin reductase</fullName>
    </submittedName>
</protein>
<dbReference type="SUPFAM" id="SSF51905">
    <property type="entry name" value="FAD/NAD(P)-binding domain"/>
    <property type="match status" value="1"/>
</dbReference>
<gene>
    <name evidence="6" type="ORF">J2753_001061</name>
</gene>
<evidence type="ECO:0000256" key="2">
    <source>
        <dbReference type="ARBA" id="ARBA00023002"/>
    </source>
</evidence>
<dbReference type="InterPro" id="IPR036188">
    <property type="entry name" value="FAD/NAD-bd_sf"/>
</dbReference>
<dbReference type="InterPro" id="IPR050097">
    <property type="entry name" value="Ferredoxin-NADP_redctase_2"/>
</dbReference>
<feature type="domain" description="FAD/NAD(P)-binding" evidence="5">
    <location>
        <begin position="72"/>
        <end position="181"/>
    </location>
</feature>
<dbReference type="InterPro" id="IPR003953">
    <property type="entry name" value="FAD-dep_OxRdtase_2_FAD-bd"/>
</dbReference>
<dbReference type="InterPro" id="IPR023753">
    <property type="entry name" value="FAD/NAD-binding_dom"/>
</dbReference>
<comment type="caution">
    <text evidence="6">The sequence shown here is derived from an EMBL/GenBank/DDBJ whole genome shotgun (WGS) entry which is preliminary data.</text>
</comment>
<keyword evidence="7" id="KW-1185">Reference proteome</keyword>
<evidence type="ECO:0000256" key="1">
    <source>
        <dbReference type="ARBA" id="ARBA00022630"/>
    </source>
</evidence>
<dbReference type="PRINTS" id="PR00368">
    <property type="entry name" value="FADPNR"/>
</dbReference>
<organism evidence="6 7">
    <name type="scientific">Halolamina salifodinae</name>
    <dbReference type="NCBI Taxonomy" id="1202767"/>
    <lineage>
        <taxon>Archaea</taxon>
        <taxon>Methanobacteriati</taxon>
        <taxon>Methanobacteriota</taxon>
        <taxon>Stenosarchaea group</taxon>
        <taxon>Halobacteria</taxon>
        <taxon>Halobacteriales</taxon>
        <taxon>Haloferacaceae</taxon>
    </lineage>
</organism>
<evidence type="ECO:0000259" key="5">
    <source>
        <dbReference type="Pfam" id="PF07992"/>
    </source>
</evidence>
<evidence type="ECO:0000259" key="4">
    <source>
        <dbReference type="Pfam" id="PF00890"/>
    </source>
</evidence>
<feature type="domain" description="FAD-dependent oxidoreductase 2 FAD-binding" evidence="4">
    <location>
        <begin position="18"/>
        <end position="49"/>
    </location>
</feature>
<evidence type="ECO:0000313" key="7">
    <source>
        <dbReference type="Proteomes" id="UP000823736"/>
    </source>
</evidence>
<dbReference type="PRINTS" id="PR00469">
    <property type="entry name" value="PNDRDTASEII"/>
</dbReference>
<dbReference type="EMBL" id="JAGGLC010000002">
    <property type="protein sequence ID" value="MBP1986567.1"/>
    <property type="molecule type" value="Genomic_DNA"/>
</dbReference>
<keyword evidence="2" id="KW-0560">Oxidoreductase</keyword>
<name>A0A8T4GU44_9EURY</name>
<feature type="compositionally biased region" description="Basic and acidic residues" evidence="3">
    <location>
        <begin position="224"/>
        <end position="250"/>
    </location>
</feature>
<dbReference type="OrthoDB" id="341719at2157"/>
<proteinExistence type="predicted"/>
<dbReference type="Pfam" id="PF07992">
    <property type="entry name" value="Pyr_redox_2"/>
    <property type="match status" value="1"/>
</dbReference>